<gene>
    <name evidence="1" type="ORF">L1987_00596</name>
</gene>
<name>A0ACB9K2S5_9ASTR</name>
<evidence type="ECO:0000313" key="2">
    <source>
        <dbReference type="Proteomes" id="UP001056120"/>
    </source>
</evidence>
<organism evidence="1 2">
    <name type="scientific">Smallanthus sonchifolius</name>
    <dbReference type="NCBI Taxonomy" id="185202"/>
    <lineage>
        <taxon>Eukaryota</taxon>
        <taxon>Viridiplantae</taxon>
        <taxon>Streptophyta</taxon>
        <taxon>Embryophyta</taxon>
        <taxon>Tracheophyta</taxon>
        <taxon>Spermatophyta</taxon>
        <taxon>Magnoliopsida</taxon>
        <taxon>eudicotyledons</taxon>
        <taxon>Gunneridae</taxon>
        <taxon>Pentapetalae</taxon>
        <taxon>asterids</taxon>
        <taxon>campanulids</taxon>
        <taxon>Asterales</taxon>
        <taxon>Asteraceae</taxon>
        <taxon>Asteroideae</taxon>
        <taxon>Heliantheae alliance</taxon>
        <taxon>Millerieae</taxon>
        <taxon>Smallanthus</taxon>
    </lineage>
</organism>
<accession>A0ACB9K2S5</accession>
<dbReference type="EMBL" id="CM042018">
    <property type="protein sequence ID" value="KAI3826548.1"/>
    <property type="molecule type" value="Genomic_DNA"/>
</dbReference>
<evidence type="ECO:0000313" key="1">
    <source>
        <dbReference type="EMBL" id="KAI3826548.1"/>
    </source>
</evidence>
<dbReference type="Proteomes" id="UP001056120">
    <property type="component" value="Linkage Group LG01"/>
</dbReference>
<reference evidence="2" key="1">
    <citation type="journal article" date="2022" name="Mol. Ecol. Resour.">
        <title>The genomes of chicory, endive, great burdock and yacon provide insights into Asteraceae palaeo-polyploidization history and plant inulin production.</title>
        <authorList>
            <person name="Fan W."/>
            <person name="Wang S."/>
            <person name="Wang H."/>
            <person name="Wang A."/>
            <person name="Jiang F."/>
            <person name="Liu H."/>
            <person name="Zhao H."/>
            <person name="Xu D."/>
            <person name="Zhang Y."/>
        </authorList>
    </citation>
    <scope>NUCLEOTIDE SEQUENCE [LARGE SCALE GENOMIC DNA]</scope>
    <source>
        <strain evidence="2">cv. Yunnan</strain>
    </source>
</reference>
<sequence>MCINSTSTVILQGSSRKILLDDSYNAKIFDFGLAKLLTSFHAQSVVFYDDDDAEDAEFKQGRPDAVMENDLEALDISRS</sequence>
<proteinExistence type="predicted"/>
<protein>
    <submittedName>
        <fullName evidence="1">Uncharacterized protein</fullName>
    </submittedName>
</protein>
<keyword evidence="2" id="KW-1185">Reference proteome</keyword>
<reference evidence="1 2" key="2">
    <citation type="journal article" date="2022" name="Mol. Ecol. Resour.">
        <title>The genomes of chicory, endive, great burdock and yacon provide insights into Asteraceae paleo-polyploidization history and plant inulin production.</title>
        <authorList>
            <person name="Fan W."/>
            <person name="Wang S."/>
            <person name="Wang H."/>
            <person name="Wang A."/>
            <person name="Jiang F."/>
            <person name="Liu H."/>
            <person name="Zhao H."/>
            <person name="Xu D."/>
            <person name="Zhang Y."/>
        </authorList>
    </citation>
    <scope>NUCLEOTIDE SEQUENCE [LARGE SCALE GENOMIC DNA]</scope>
    <source>
        <strain evidence="2">cv. Yunnan</strain>
        <tissue evidence="1">Leaves</tissue>
    </source>
</reference>
<comment type="caution">
    <text evidence="1">The sequence shown here is derived from an EMBL/GenBank/DDBJ whole genome shotgun (WGS) entry which is preliminary data.</text>
</comment>